<sequence>MLSIGIIIGSTRQGRNGEAVAKWVYDFATERNDKASYELVDLADFNLPFYGSAIPEAMQEEAKAHVQAWSEKMASFDGYIFVTPEYNHATSGVLKNALDYLNLEVNNKAAGFAAYGSLGGARAIENLRLILGELQVADVRTAITFSLLTDFENMSEFKPADYHAKNANQMLDQLLAWSRALQTVRQK</sequence>
<dbReference type="Gene3D" id="3.40.50.360">
    <property type="match status" value="1"/>
</dbReference>
<comment type="caution">
    <text evidence="3">The sequence shown here is derived from an EMBL/GenBank/DDBJ whole genome shotgun (WGS) entry which is preliminary data.</text>
</comment>
<evidence type="ECO:0000256" key="1">
    <source>
        <dbReference type="ARBA" id="ARBA00009428"/>
    </source>
</evidence>
<organism evidence="3 4">
    <name type="scientific">Brevibacillus panacihumi</name>
    <dbReference type="NCBI Taxonomy" id="497735"/>
    <lineage>
        <taxon>Bacteria</taxon>
        <taxon>Bacillati</taxon>
        <taxon>Bacillota</taxon>
        <taxon>Bacilli</taxon>
        <taxon>Bacillales</taxon>
        <taxon>Paenibacillaceae</taxon>
        <taxon>Brevibacillus</taxon>
    </lineage>
</organism>
<dbReference type="Pfam" id="PF03358">
    <property type="entry name" value="FMN_red"/>
    <property type="match status" value="1"/>
</dbReference>
<accession>A0A3M8CK85</accession>
<proteinExistence type="inferred from homology"/>
<gene>
    <name evidence="3" type="ORF">EDM58_18105</name>
</gene>
<dbReference type="SUPFAM" id="SSF52218">
    <property type="entry name" value="Flavoproteins"/>
    <property type="match status" value="1"/>
</dbReference>
<dbReference type="GO" id="GO:0016491">
    <property type="term" value="F:oxidoreductase activity"/>
    <property type="evidence" value="ECO:0007669"/>
    <property type="project" value="InterPro"/>
</dbReference>
<dbReference type="InterPro" id="IPR029039">
    <property type="entry name" value="Flavoprotein-like_sf"/>
</dbReference>
<evidence type="ECO:0000313" key="3">
    <source>
        <dbReference type="EMBL" id="RNB76013.1"/>
    </source>
</evidence>
<protein>
    <submittedName>
        <fullName evidence="3">NADPH-dependent oxidoreductase</fullName>
    </submittedName>
</protein>
<feature type="domain" description="NADPH-dependent FMN reductase-like" evidence="2">
    <location>
        <begin position="3"/>
        <end position="142"/>
    </location>
</feature>
<name>A0A3M8CK85_9BACL</name>
<dbReference type="AlphaFoldDB" id="A0A3M8CK85"/>
<dbReference type="PANTHER" id="PTHR30543">
    <property type="entry name" value="CHROMATE REDUCTASE"/>
    <property type="match status" value="1"/>
</dbReference>
<reference evidence="3 4" key="1">
    <citation type="submission" date="2018-10" db="EMBL/GenBank/DDBJ databases">
        <title>Phylogenomics of Brevibacillus.</title>
        <authorList>
            <person name="Dunlap C."/>
        </authorList>
    </citation>
    <scope>NUCLEOTIDE SEQUENCE [LARGE SCALE GENOMIC DNA]</scope>
    <source>
        <strain evidence="3 4">JCM 15085</strain>
    </source>
</reference>
<evidence type="ECO:0000259" key="2">
    <source>
        <dbReference type="Pfam" id="PF03358"/>
    </source>
</evidence>
<dbReference type="InterPro" id="IPR050712">
    <property type="entry name" value="NAD(P)H-dep_reductase"/>
</dbReference>
<dbReference type="EMBL" id="RHHT01000041">
    <property type="protein sequence ID" value="RNB76013.1"/>
    <property type="molecule type" value="Genomic_DNA"/>
</dbReference>
<dbReference type="InterPro" id="IPR005025">
    <property type="entry name" value="FMN_Rdtase-like_dom"/>
</dbReference>
<dbReference type="GO" id="GO:0005829">
    <property type="term" value="C:cytosol"/>
    <property type="evidence" value="ECO:0007669"/>
    <property type="project" value="TreeGrafter"/>
</dbReference>
<dbReference type="RefSeq" id="WP_122914568.1">
    <property type="nucleotide sequence ID" value="NZ_RHHT01000041.1"/>
</dbReference>
<dbReference type="Proteomes" id="UP000281915">
    <property type="component" value="Unassembled WGS sequence"/>
</dbReference>
<comment type="similarity">
    <text evidence="1">Belongs to the azoreductase type 2 family.</text>
</comment>
<dbReference type="PANTHER" id="PTHR30543:SF21">
    <property type="entry name" value="NAD(P)H-DEPENDENT FMN REDUCTASE LOT6"/>
    <property type="match status" value="1"/>
</dbReference>
<evidence type="ECO:0000313" key="4">
    <source>
        <dbReference type="Proteomes" id="UP000281915"/>
    </source>
</evidence>
<dbReference type="GO" id="GO:0010181">
    <property type="term" value="F:FMN binding"/>
    <property type="evidence" value="ECO:0007669"/>
    <property type="project" value="TreeGrafter"/>
</dbReference>